<reference evidence="2" key="1">
    <citation type="submission" date="2023-06" db="EMBL/GenBank/DDBJ databases">
        <title>Genome-scale phylogeny and comparative genomics of the fungal order Sordariales.</title>
        <authorList>
            <consortium name="Lawrence Berkeley National Laboratory"/>
            <person name="Hensen N."/>
            <person name="Bonometti L."/>
            <person name="Westerberg I."/>
            <person name="Brannstrom I.O."/>
            <person name="Guillou S."/>
            <person name="Cros-Aarteil S."/>
            <person name="Calhoun S."/>
            <person name="Haridas S."/>
            <person name="Kuo A."/>
            <person name="Mondo S."/>
            <person name="Pangilinan J."/>
            <person name="Riley R."/>
            <person name="Labutti K."/>
            <person name="Andreopoulos B."/>
            <person name="Lipzen A."/>
            <person name="Chen C."/>
            <person name="Yanf M."/>
            <person name="Daum C."/>
            <person name="Ng V."/>
            <person name="Clum A."/>
            <person name="Steindorff A."/>
            <person name="Ohm R."/>
            <person name="Martin F."/>
            <person name="Silar P."/>
            <person name="Natvig D."/>
            <person name="Lalanne C."/>
            <person name="Gautier V."/>
            <person name="Ament-Velasquez S.L."/>
            <person name="Kruys A."/>
            <person name="Hutchinson M.I."/>
            <person name="Powell A.J."/>
            <person name="Barry K."/>
            <person name="Miller A.N."/>
            <person name="Grigoriev I.V."/>
            <person name="Debuchy R."/>
            <person name="Gladieux P."/>
            <person name="Thoren M.H."/>
            <person name="Johannesson H."/>
        </authorList>
    </citation>
    <scope>NUCLEOTIDE SEQUENCE</scope>
    <source>
        <strain evidence="2">CBS 540.89</strain>
    </source>
</reference>
<accession>A0AA40DUC0</accession>
<dbReference type="AlphaFoldDB" id="A0AA40DUC0"/>
<dbReference type="Proteomes" id="UP001172159">
    <property type="component" value="Unassembled WGS sequence"/>
</dbReference>
<organism evidence="2 3">
    <name type="scientific">Apiosordaria backusii</name>
    <dbReference type="NCBI Taxonomy" id="314023"/>
    <lineage>
        <taxon>Eukaryota</taxon>
        <taxon>Fungi</taxon>
        <taxon>Dikarya</taxon>
        <taxon>Ascomycota</taxon>
        <taxon>Pezizomycotina</taxon>
        <taxon>Sordariomycetes</taxon>
        <taxon>Sordariomycetidae</taxon>
        <taxon>Sordariales</taxon>
        <taxon>Lasiosphaeriaceae</taxon>
        <taxon>Apiosordaria</taxon>
    </lineage>
</organism>
<dbReference type="EMBL" id="JAUKTV010000016">
    <property type="protein sequence ID" value="KAK0712143.1"/>
    <property type="molecule type" value="Genomic_DNA"/>
</dbReference>
<keyword evidence="3" id="KW-1185">Reference proteome</keyword>
<gene>
    <name evidence="2" type="ORF">B0T21DRAFT_72016</name>
</gene>
<feature type="compositionally biased region" description="Low complexity" evidence="1">
    <location>
        <begin position="433"/>
        <end position="448"/>
    </location>
</feature>
<proteinExistence type="predicted"/>
<evidence type="ECO:0000256" key="1">
    <source>
        <dbReference type="SAM" id="MobiDB-lite"/>
    </source>
</evidence>
<protein>
    <submittedName>
        <fullName evidence="2">Uncharacterized protein</fullName>
    </submittedName>
</protein>
<comment type="caution">
    <text evidence="2">The sequence shown here is derived from an EMBL/GenBank/DDBJ whole genome shotgun (WGS) entry which is preliminary data.</text>
</comment>
<feature type="region of interest" description="Disordered" evidence="1">
    <location>
        <begin position="405"/>
        <end position="473"/>
    </location>
</feature>
<feature type="compositionally biased region" description="Polar residues" evidence="1">
    <location>
        <begin position="449"/>
        <end position="460"/>
    </location>
</feature>
<name>A0AA40DUC0_9PEZI</name>
<evidence type="ECO:0000313" key="3">
    <source>
        <dbReference type="Proteomes" id="UP001172159"/>
    </source>
</evidence>
<sequence length="473" mass="53690">MRLWSTWKERGKSPEPTLVSPIQLDSFEKMEAYHDLAECLLCLGDLRYAFAIKAELYRAISKGHGNFTDQERKRRLRMYVTDCIRIAQTEATAKDARQMLEENGLLYENWAETDNTWESVLFRILASRTYDSENSESSIIQIVEIINKTTVEEDEKGQEKLQTLTPRGYRFDVLMYKIFSYALERYNEPAAVDERPINVEGLLKQFKESQPAVKESMAQQMHPLLEWELLLKALDFCVSEASQISINHLELDNKSTRANRIFCTLWRSLRQHASSWKDEETYAQLAISATELLSIAIGMIVDEVPEDLPMSLPLKDWVVKGPRVIEQLMDQKDQVLIDKFLDKAYAMNVEIMLEDHDRKPLDAAATEQLNILRREAAQELGITDLPDLPVGAVVTQPLIADWIPSGHRSPKECGAQEQKASTGLRPRSRSRSPSHSPSGTGSSQSQSPATNGNTNGQASDASEENEEDRIPLD</sequence>
<evidence type="ECO:0000313" key="2">
    <source>
        <dbReference type="EMBL" id="KAK0712143.1"/>
    </source>
</evidence>